<dbReference type="GO" id="GO:0102158">
    <property type="term" value="F:very-long-chain (3R)-3-hydroxyacyl-CoA dehydratase activity"/>
    <property type="evidence" value="ECO:0007669"/>
    <property type="project" value="UniProtKB-EC"/>
</dbReference>
<evidence type="ECO:0000256" key="11">
    <source>
        <dbReference type="ARBA" id="ARBA00023098"/>
    </source>
</evidence>
<sequence length="461" mass="52890">MRICCLIKLGLVRRLLRSLWPSSTALGPCLQRKAVVLCSILDYSKGPHRISGTATPRGAMVTGQPEYHPSLLWSQDERKIFINVKLTEVKDPRMQIGNASIHFNATGMGANGLQEYGFSLDLFEPIDDEVTSDFTVTETGVNIVLVKREAGVWPRLTQAANQRPPWLRTDFDRLSSAVVKAMLVAGGDADESDSSEEDSQPRTNVKCIRPSAEEIRKRNVERAEEIARQQYDEFFNYIKNPLVIYLLLFNIFQWAGFIYIFGVIVRGWWTEGDAMKKRVFDMVADRLMVLQLASFLEIAHVLLGWVKGGVLPTIGQVFGRNLVLFAILLPHKELQEDTVVFNLFLAWSMIELVRYPYYALRLFDEEIGLVTYLRYTLWIPLYPIGFMSEGKLIILAMPLLEESRRFCIEMPNPANISFDFPTFLHIYILLMLPGFFNQMRYMYFQRRKKLTLRFGGRAGGR</sequence>
<keyword evidence="12 15" id="KW-0472">Membrane</keyword>
<accession>W6UP76</accession>
<evidence type="ECO:0000256" key="2">
    <source>
        <dbReference type="ARBA" id="ARBA00005194"/>
    </source>
</evidence>
<dbReference type="Gene3D" id="2.60.40.790">
    <property type="match status" value="1"/>
</dbReference>
<evidence type="ECO:0000256" key="5">
    <source>
        <dbReference type="ARBA" id="ARBA00022516"/>
    </source>
</evidence>
<dbReference type="RefSeq" id="XP_024351278.1">
    <property type="nucleotide sequence ID" value="XM_024494329.1"/>
</dbReference>
<feature type="transmembrane region" description="Helical" evidence="15">
    <location>
        <begin position="242"/>
        <end position="265"/>
    </location>
</feature>
<evidence type="ECO:0000313" key="19">
    <source>
        <dbReference type="Proteomes" id="UP000019149"/>
    </source>
</evidence>
<dbReference type="PANTHER" id="PTHR11035">
    <property type="entry name" value="VERY-LONG-CHAIN (3R)-3-HYDROXYACYL-COA DEHYDRATASE"/>
    <property type="match status" value="1"/>
</dbReference>
<evidence type="ECO:0000259" key="17">
    <source>
        <dbReference type="PROSITE" id="PS51203"/>
    </source>
</evidence>
<dbReference type="GO" id="GO:0005789">
    <property type="term" value="C:endoplasmic reticulum membrane"/>
    <property type="evidence" value="ECO:0007669"/>
    <property type="project" value="UniProtKB-SubCell"/>
</dbReference>
<evidence type="ECO:0000313" key="18">
    <source>
        <dbReference type="EMBL" id="EUB60082.1"/>
    </source>
</evidence>
<evidence type="ECO:0000256" key="12">
    <source>
        <dbReference type="ARBA" id="ARBA00023136"/>
    </source>
</evidence>
<dbReference type="GeneID" id="36340795"/>
<dbReference type="PANTHER" id="PTHR11035:SF35">
    <property type="entry name" value="VERY-LONG-CHAIN (3R)-3-HYDROXYACYL-COA DEHYDRATASE"/>
    <property type="match status" value="1"/>
</dbReference>
<dbReference type="KEGG" id="egl:EGR_05080"/>
<dbReference type="STRING" id="6210.W6UP76"/>
<dbReference type="EMBL" id="APAU02000035">
    <property type="protein sequence ID" value="EUB60082.1"/>
    <property type="molecule type" value="Genomic_DNA"/>
</dbReference>
<comment type="caution">
    <text evidence="15">Lacks conserved residue(s) required for the propagation of feature annotation.</text>
</comment>
<proteinExistence type="inferred from homology"/>
<comment type="pathway">
    <text evidence="2 15">Lipid metabolism; fatty acid biosynthesis.</text>
</comment>
<keyword evidence="19" id="KW-1185">Reference proteome</keyword>
<dbReference type="OrthoDB" id="2157530at2759"/>
<evidence type="ECO:0000256" key="13">
    <source>
        <dbReference type="ARBA" id="ARBA00023160"/>
    </source>
</evidence>
<evidence type="ECO:0000256" key="3">
    <source>
        <dbReference type="ARBA" id="ARBA00007811"/>
    </source>
</evidence>
<keyword evidence="14 15" id="KW-0456">Lyase</keyword>
<keyword evidence="10" id="KW-0175">Coiled coil</keyword>
<evidence type="ECO:0000256" key="7">
    <source>
        <dbReference type="ARBA" id="ARBA00022824"/>
    </source>
</evidence>
<comment type="similarity">
    <text evidence="3 15">Belongs to the very long-chain fatty acids dehydratase HACD family.</text>
</comment>
<evidence type="ECO:0000256" key="8">
    <source>
        <dbReference type="ARBA" id="ARBA00022832"/>
    </source>
</evidence>
<dbReference type="CDD" id="cd06465">
    <property type="entry name" value="p23_hB-ind1_like"/>
    <property type="match status" value="1"/>
</dbReference>
<dbReference type="CTD" id="36340795"/>
<keyword evidence="5 15" id="KW-0444">Lipid biosynthesis</keyword>
<dbReference type="Proteomes" id="UP000019149">
    <property type="component" value="Unassembled WGS sequence"/>
</dbReference>
<evidence type="ECO:0000256" key="1">
    <source>
        <dbReference type="ARBA" id="ARBA00004477"/>
    </source>
</evidence>
<dbReference type="SUPFAM" id="SSF49764">
    <property type="entry name" value="HSP20-like chaperones"/>
    <property type="match status" value="1"/>
</dbReference>
<evidence type="ECO:0000256" key="4">
    <source>
        <dbReference type="ARBA" id="ARBA00013122"/>
    </source>
</evidence>
<dbReference type="EC" id="4.2.1.134" evidence="4 15"/>
<feature type="domain" description="CS" evidence="17">
    <location>
        <begin position="66"/>
        <end position="157"/>
    </location>
</feature>
<keyword evidence="11 15" id="KW-0443">Lipid metabolism</keyword>
<feature type="signal peptide" evidence="16">
    <location>
        <begin position="1"/>
        <end position="25"/>
    </location>
</feature>
<dbReference type="InterPro" id="IPR007052">
    <property type="entry name" value="CS_dom"/>
</dbReference>
<feature type="chain" id="PRO_5004882274" description="Very-long-chain (3R)-3-hydroxyacyl-CoA dehydratase" evidence="16">
    <location>
        <begin position="26"/>
        <end position="461"/>
    </location>
</feature>
<reference evidence="18 19" key="1">
    <citation type="journal article" date="2013" name="Nat. Genet.">
        <title>The genome of the hydatid tapeworm Echinococcus granulosus.</title>
        <authorList>
            <person name="Zheng H."/>
            <person name="Zhang W."/>
            <person name="Zhang L."/>
            <person name="Zhang Z."/>
            <person name="Li J."/>
            <person name="Lu G."/>
            <person name="Zhu Y."/>
            <person name="Wang Y."/>
            <person name="Huang Y."/>
            <person name="Liu J."/>
            <person name="Kang H."/>
            <person name="Chen J."/>
            <person name="Wang L."/>
            <person name="Chen A."/>
            <person name="Yu S."/>
            <person name="Gao Z."/>
            <person name="Jin L."/>
            <person name="Gu W."/>
            <person name="Wang Z."/>
            <person name="Zhao L."/>
            <person name="Shi B."/>
            <person name="Wen H."/>
            <person name="Lin R."/>
            <person name="Jones M.K."/>
            <person name="Brejova B."/>
            <person name="Vinar T."/>
            <person name="Zhao G."/>
            <person name="McManus D.P."/>
            <person name="Chen Z."/>
            <person name="Zhou Y."/>
            <person name="Wang S."/>
        </authorList>
    </citation>
    <scope>NUCLEOTIDE SEQUENCE [LARGE SCALE GENOMIC DNA]</scope>
</reference>
<dbReference type="OMA" id="HEEVYLR"/>
<keyword evidence="9 15" id="KW-1133">Transmembrane helix</keyword>
<dbReference type="GO" id="GO:0042761">
    <property type="term" value="P:very long-chain fatty acid biosynthetic process"/>
    <property type="evidence" value="ECO:0007669"/>
    <property type="project" value="TreeGrafter"/>
</dbReference>
<evidence type="ECO:0000256" key="9">
    <source>
        <dbReference type="ARBA" id="ARBA00022989"/>
    </source>
</evidence>
<evidence type="ECO:0000256" key="16">
    <source>
        <dbReference type="SAM" id="SignalP"/>
    </source>
</evidence>
<dbReference type="InterPro" id="IPR008978">
    <property type="entry name" value="HSP20-like_chaperone"/>
</dbReference>
<organism evidence="18 19">
    <name type="scientific">Echinococcus granulosus</name>
    <name type="common">Hydatid tapeworm</name>
    <dbReference type="NCBI Taxonomy" id="6210"/>
    <lineage>
        <taxon>Eukaryota</taxon>
        <taxon>Metazoa</taxon>
        <taxon>Spiralia</taxon>
        <taxon>Lophotrochozoa</taxon>
        <taxon>Platyhelminthes</taxon>
        <taxon>Cestoda</taxon>
        <taxon>Eucestoda</taxon>
        <taxon>Cyclophyllidea</taxon>
        <taxon>Taeniidae</taxon>
        <taxon>Echinococcus</taxon>
        <taxon>Echinococcus granulosus group</taxon>
    </lineage>
</organism>
<keyword evidence="7 15" id="KW-0256">Endoplasmic reticulum</keyword>
<dbReference type="UniPathway" id="UPA00094"/>
<dbReference type="GO" id="GO:0030148">
    <property type="term" value="P:sphingolipid biosynthetic process"/>
    <property type="evidence" value="ECO:0007669"/>
    <property type="project" value="TreeGrafter"/>
</dbReference>
<feature type="transmembrane region" description="Helical" evidence="15">
    <location>
        <begin position="420"/>
        <end position="439"/>
    </location>
</feature>
<keyword evidence="6 15" id="KW-0812">Transmembrane</keyword>
<keyword evidence="16" id="KW-0732">Signal</keyword>
<evidence type="ECO:0000256" key="14">
    <source>
        <dbReference type="ARBA" id="ARBA00023239"/>
    </source>
</evidence>
<evidence type="ECO:0000256" key="6">
    <source>
        <dbReference type="ARBA" id="ARBA00022692"/>
    </source>
</evidence>
<dbReference type="PROSITE" id="PS51203">
    <property type="entry name" value="CS"/>
    <property type="match status" value="1"/>
</dbReference>
<dbReference type="InterPro" id="IPR007482">
    <property type="entry name" value="Tyr_Pase-like_PTPLA"/>
</dbReference>
<comment type="caution">
    <text evidence="18">The sequence shown here is derived from an EMBL/GenBank/DDBJ whole genome shotgun (WGS) entry which is preliminary data.</text>
</comment>
<keyword evidence="8 15" id="KW-0276">Fatty acid metabolism</keyword>
<evidence type="ECO:0000256" key="10">
    <source>
        <dbReference type="ARBA" id="ARBA00023054"/>
    </source>
</evidence>
<name>W6UP76_ECHGR</name>
<evidence type="ECO:0000256" key="15">
    <source>
        <dbReference type="RuleBase" id="RU363109"/>
    </source>
</evidence>
<dbReference type="GO" id="GO:0030497">
    <property type="term" value="P:fatty acid elongation"/>
    <property type="evidence" value="ECO:0007669"/>
    <property type="project" value="TreeGrafter"/>
</dbReference>
<gene>
    <name evidence="18" type="ORF">EGR_05080</name>
</gene>
<dbReference type="AlphaFoldDB" id="W6UP76"/>
<feature type="transmembrane region" description="Helical" evidence="15">
    <location>
        <begin position="377"/>
        <end position="400"/>
    </location>
</feature>
<comment type="subcellular location">
    <subcellularLocation>
        <location evidence="1 15">Endoplasmic reticulum membrane</location>
        <topology evidence="1 15">Multi-pass membrane protein</topology>
    </subcellularLocation>
</comment>
<comment type="catalytic activity">
    <reaction evidence="15">
        <text>a very-long-chain (3R)-3-hydroxyacyl-CoA = a very-long-chain (2E)-enoyl-CoA + H2O</text>
        <dbReference type="Rhea" id="RHEA:45812"/>
        <dbReference type="ChEBI" id="CHEBI:15377"/>
        <dbReference type="ChEBI" id="CHEBI:83728"/>
        <dbReference type="ChEBI" id="CHEBI:85440"/>
        <dbReference type="EC" id="4.2.1.134"/>
    </reaction>
</comment>
<keyword evidence="13 15" id="KW-0275">Fatty acid biosynthesis</keyword>
<dbReference type="Pfam" id="PF04387">
    <property type="entry name" value="PTPLA"/>
    <property type="match status" value="1"/>
</dbReference>
<comment type="function">
    <text evidence="15">Catalyzes the third of the four reactions of the long-chain fatty acids elongation cycle. This endoplasmic reticulum-bound enzymatic process, allows the addition of two carbons to the chain of long- and very long-chain fatty acids/VLCFAs per cycle. This enzyme catalyzes the dehydration of the 3-hydroxyacyl-CoA intermediate into trans-2,3-enoyl-CoA, within each cycle of fatty acid elongation. Thereby, it participates to the production of VLCFAs of different chain lengths that are involved in multiple biological processes as precursors of membrane lipids and lipid mediators.</text>
</comment>
<protein>
    <recommendedName>
        <fullName evidence="4 15">Very-long-chain (3R)-3-hydroxyacyl-CoA dehydratase</fullName>
        <ecNumber evidence="4 15">4.2.1.134</ecNumber>
    </recommendedName>
</protein>